<comment type="caution">
    <text evidence="2">The sequence shown here is derived from an EMBL/GenBank/DDBJ whole genome shotgun (WGS) entry which is preliminary data.</text>
</comment>
<keyword evidence="1" id="KW-1133">Transmembrane helix</keyword>
<feature type="transmembrane region" description="Helical" evidence="1">
    <location>
        <begin position="12"/>
        <end position="32"/>
    </location>
</feature>
<keyword evidence="3" id="KW-1185">Reference proteome</keyword>
<organism evidence="2 3">
    <name type="scientific">Pseudodonghicola xiamenensis</name>
    <dbReference type="NCBI Taxonomy" id="337702"/>
    <lineage>
        <taxon>Bacteria</taxon>
        <taxon>Pseudomonadati</taxon>
        <taxon>Pseudomonadota</taxon>
        <taxon>Alphaproteobacteria</taxon>
        <taxon>Rhodobacterales</taxon>
        <taxon>Paracoccaceae</taxon>
        <taxon>Pseudodonghicola</taxon>
    </lineage>
</organism>
<name>A0A8J3H5J3_9RHOB</name>
<gene>
    <name evidence="2" type="ORF">GCM10010961_10920</name>
</gene>
<keyword evidence="1" id="KW-0472">Membrane</keyword>
<dbReference type="Proteomes" id="UP000611500">
    <property type="component" value="Unassembled WGS sequence"/>
</dbReference>
<proteinExistence type="predicted"/>
<evidence type="ECO:0000313" key="2">
    <source>
        <dbReference type="EMBL" id="GHG84596.1"/>
    </source>
</evidence>
<keyword evidence="1" id="KW-0812">Transmembrane</keyword>
<accession>A0A8J3H5J3</accession>
<feature type="transmembrane region" description="Helical" evidence="1">
    <location>
        <begin position="44"/>
        <end position="65"/>
    </location>
</feature>
<sequence>MRTMIVNVFEVLVAVFVVVGVIGVVVSGIAMMSNPYGGGGAAGLLYMVGGLVSIVMAAGVIYVLLDIRDNTKRTAAAVETLARNTAG</sequence>
<dbReference type="RefSeq" id="WP_028092400.1">
    <property type="nucleotide sequence ID" value="NZ_BNAP01000003.1"/>
</dbReference>
<reference evidence="2" key="2">
    <citation type="submission" date="2020-09" db="EMBL/GenBank/DDBJ databases">
        <authorList>
            <person name="Sun Q."/>
            <person name="Zhou Y."/>
        </authorList>
    </citation>
    <scope>NUCLEOTIDE SEQUENCE</scope>
    <source>
        <strain evidence="2">CGMCC 1.7081</strain>
    </source>
</reference>
<evidence type="ECO:0000313" key="3">
    <source>
        <dbReference type="Proteomes" id="UP000611500"/>
    </source>
</evidence>
<protein>
    <submittedName>
        <fullName evidence="2">Uncharacterized protein</fullName>
    </submittedName>
</protein>
<evidence type="ECO:0000256" key="1">
    <source>
        <dbReference type="SAM" id="Phobius"/>
    </source>
</evidence>
<dbReference type="AlphaFoldDB" id="A0A8J3H5J3"/>
<dbReference type="EMBL" id="BNAP01000003">
    <property type="protein sequence ID" value="GHG84596.1"/>
    <property type="molecule type" value="Genomic_DNA"/>
</dbReference>
<reference evidence="2" key="1">
    <citation type="journal article" date="2014" name="Int. J. Syst. Evol. Microbiol.">
        <title>Complete genome sequence of Corynebacterium casei LMG S-19264T (=DSM 44701T), isolated from a smear-ripened cheese.</title>
        <authorList>
            <consortium name="US DOE Joint Genome Institute (JGI-PGF)"/>
            <person name="Walter F."/>
            <person name="Albersmeier A."/>
            <person name="Kalinowski J."/>
            <person name="Ruckert C."/>
        </authorList>
    </citation>
    <scope>NUCLEOTIDE SEQUENCE</scope>
    <source>
        <strain evidence="2">CGMCC 1.7081</strain>
    </source>
</reference>